<dbReference type="EMBL" id="BA000045">
    <property type="protein sequence ID" value="BAC90686.1"/>
    <property type="molecule type" value="Genomic_DNA"/>
</dbReference>
<dbReference type="EnsemblBacteria" id="BAC90686">
    <property type="protein sequence ID" value="BAC90686"/>
    <property type="gene ID" value="BAC90686"/>
</dbReference>
<dbReference type="STRING" id="251221.gene:10760248"/>
<dbReference type="InParanoid" id="Q7NGZ2"/>
<sequence>MITAIVQFSLPRALTRAEVKDLFAQVAGQFRGVPGLVRKYFLLSEDGTTGGGVYLWESRQAAERFYAGGLLRQIAEQYGSEPSVFYFESPVIVDNTVAEPVAVG</sequence>
<dbReference type="Pfam" id="PF08803">
    <property type="entry name" value="ydhR"/>
    <property type="match status" value="1"/>
</dbReference>
<accession>Q7NGZ2</accession>
<dbReference type="HOGENOM" id="CLU_148511_0_0_3"/>
<dbReference type="KEGG" id="gvi:gll2745"/>
<proteinExistence type="predicted"/>
<dbReference type="Proteomes" id="UP000000557">
    <property type="component" value="Chromosome"/>
</dbReference>
<evidence type="ECO:0000313" key="2">
    <source>
        <dbReference type="Proteomes" id="UP000000557"/>
    </source>
</evidence>
<evidence type="ECO:0000313" key="1">
    <source>
        <dbReference type="EMBL" id="BAC90686.1"/>
    </source>
</evidence>
<dbReference type="eggNOG" id="COG2329">
    <property type="taxonomic scope" value="Bacteria"/>
</dbReference>
<dbReference type="InterPro" id="IPR014910">
    <property type="entry name" value="YdhR"/>
</dbReference>
<dbReference type="PATRIC" id="fig|251221.4.peg.2772"/>
<gene>
    <name evidence="1" type="ordered locus">gll2745</name>
</gene>
<dbReference type="AlphaFoldDB" id="Q7NGZ2"/>
<keyword evidence="2" id="KW-1185">Reference proteome</keyword>
<dbReference type="SUPFAM" id="SSF54909">
    <property type="entry name" value="Dimeric alpha+beta barrel"/>
    <property type="match status" value="1"/>
</dbReference>
<name>Q7NGZ2_GLOVI</name>
<reference evidence="1 2" key="2">
    <citation type="journal article" date="2003" name="DNA Res.">
        <title>Complete genome structure of Gloeobacter violaceus PCC 7421, a cyanobacterium that lacks thylakoids (supplement).</title>
        <authorList>
            <person name="Nakamura Y."/>
            <person name="Kaneko T."/>
            <person name="Sato S."/>
            <person name="Mimuro M."/>
            <person name="Miyashita H."/>
            <person name="Tsuchiya T."/>
            <person name="Sasamoto S."/>
            <person name="Watanabe A."/>
            <person name="Kawashima K."/>
            <person name="Kishida Y."/>
            <person name="Kiyokawa C."/>
            <person name="Kohara M."/>
            <person name="Matsumoto M."/>
            <person name="Matsuno A."/>
            <person name="Nakazaki N."/>
            <person name="Shimpo S."/>
            <person name="Takeuchi C."/>
            <person name="Yamada M."/>
            <person name="Tabata S."/>
        </authorList>
    </citation>
    <scope>NUCLEOTIDE SEQUENCE [LARGE SCALE GENOMIC DNA]</scope>
    <source>
        <strain evidence="2">ATCC 29082 / PCC 7421</strain>
    </source>
</reference>
<dbReference type="Gene3D" id="3.30.70.100">
    <property type="match status" value="1"/>
</dbReference>
<dbReference type="OrthoDB" id="2065010at2"/>
<organism evidence="1 2">
    <name type="scientific">Gloeobacter violaceus (strain ATCC 29082 / PCC 7421)</name>
    <dbReference type="NCBI Taxonomy" id="251221"/>
    <lineage>
        <taxon>Bacteria</taxon>
        <taxon>Bacillati</taxon>
        <taxon>Cyanobacteriota</taxon>
        <taxon>Cyanophyceae</taxon>
        <taxon>Gloeobacterales</taxon>
        <taxon>Gloeobacteraceae</taxon>
        <taxon>Gloeobacter</taxon>
    </lineage>
</organism>
<protein>
    <submittedName>
        <fullName evidence="1">Gll2745 protein</fullName>
    </submittedName>
</protein>
<reference evidence="1 2" key="1">
    <citation type="journal article" date="2003" name="DNA Res.">
        <title>Complete genome structure of Gloeobacter violaceus PCC 7421, a cyanobacterium that lacks thylakoids.</title>
        <authorList>
            <person name="Nakamura Y."/>
            <person name="Kaneko T."/>
            <person name="Sato S."/>
            <person name="Mimuro M."/>
            <person name="Miyashita H."/>
            <person name="Tsuchiya T."/>
            <person name="Sasamoto S."/>
            <person name="Watanabe A."/>
            <person name="Kawashima K."/>
            <person name="Kishida Y."/>
            <person name="Kiyokawa C."/>
            <person name="Kohara M."/>
            <person name="Matsumoto M."/>
            <person name="Matsuno A."/>
            <person name="Nakazaki N."/>
            <person name="Shimpo S."/>
            <person name="Takeuchi C."/>
            <person name="Yamada M."/>
            <person name="Tabata S."/>
        </authorList>
    </citation>
    <scope>NUCLEOTIDE SEQUENCE [LARGE SCALE GENOMIC DNA]</scope>
    <source>
        <strain evidence="2">ATCC 29082 / PCC 7421</strain>
    </source>
</reference>
<dbReference type="InterPro" id="IPR011008">
    <property type="entry name" value="Dimeric_a/b-barrel"/>
</dbReference>
<dbReference type="RefSeq" id="WP_011142739.1">
    <property type="nucleotide sequence ID" value="NC_005125.1"/>
</dbReference>